<dbReference type="Proteomes" id="UP001224775">
    <property type="component" value="Unassembled WGS sequence"/>
</dbReference>
<dbReference type="EMBL" id="JATAAI010000015">
    <property type="protein sequence ID" value="KAK1740743.1"/>
    <property type="molecule type" value="Genomic_DNA"/>
</dbReference>
<dbReference type="GO" id="GO:0000776">
    <property type="term" value="C:kinetochore"/>
    <property type="evidence" value="ECO:0007669"/>
    <property type="project" value="InterPro"/>
</dbReference>
<evidence type="ECO:0008006" key="7">
    <source>
        <dbReference type="Google" id="ProtNLM"/>
    </source>
</evidence>
<evidence type="ECO:0000313" key="5">
    <source>
        <dbReference type="EMBL" id="KAK1740743.1"/>
    </source>
</evidence>
<feature type="compositionally biased region" description="Polar residues" evidence="4">
    <location>
        <begin position="143"/>
        <end position="159"/>
    </location>
</feature>
<feature type="region of interest" description="Disordered" evidence="4">
    <location>
        <begin position="509"/>
        <end position="545"/>
    </location>
</feature>
<name>A0AAD9DCI7_9STRA</name>
<feature type="compositionally biased region" description="Low complexity" evidence="4">
    <location>
        <begin position="71"/>
        <end position="102"/>
    </location>
</feature>
<dbReference type="GO" id="GO:0051315">
    <property type="term" value="P:attachment of mitotic spindle microtubules to kinetochore"/>
    <property type="evidence" value="ECO:0007669"/>
    <property type="project" value="TreeGrafter"/>
</dbReference>
<evidence type="ECO:0000256" key="4">
    <source>
        <dbReference type="SAM" id="MobiDB-lite"/>
    </source>
</evidence>
<feature type="compositionally biased region" description="Basic residues" evidence="4">
    <location>
        <begin position="9"/>
        <end position="20"/>
    </location>
</feature>
<feature type="compositionally biased region" description="Basic and acidic residues" evidence="4">
    <location>
        <begin position="534"/>
        <end position="545"/>
    </location>
</feature>
<dbReference type="GO" id="GO:0051455">
    <property type="term" value="P:spindle attachment to meiosis I kinetochore"/>
    <property type="evidence" value="ECO:0007669"/>
    <property type="project" value="TreeGrafter"/>
</dbReference>
<reference evidence="5" key="1">
    <citation type="submission" date="2023-06" db="EMBL/GenBank/DDBJ databases">
        <title>Survivors Of The Sea: Transcriptome response of Skeletonema marinoi to long-term dormancy.</title>
        <authorList>
            <person name="Pinder M.I.M."/>
            <person name="Kourtchenko O."/>
            <person name="Robertson E.K."/>
            <person name="Larsson T."/>
            <person name="Maumus F."/>
            <person name="Osuna-Cruz C.M."/>
            <person name="Vancaester E."/>
            <person name="Stenow R."/>
            <person name="Vandepoele K."/>
            <person name="Ploug H."/>
            <person name="Bruchert V."/>
            <person name="Godhe A."/>
            <person name="Topel M."/>
        </authorList>
    </citation>
    <scope>NUCLEOTIDE SEQUENCE</scope>
    <source>
        <strain evidence="5">R05AC</strain>
    </source>
</reference>
<dbReference type="InterPro" id="IPR014710">
    <property type="entry name" value="RmlC-like_jellyroll"/>
</dbReference>
<dbReference type="PANTHER" id="PTHR16684:SF11">
    <property type="entry name" value="CENTROMERE PROTEIN C"/>
    <property type="match status" value="1"/>
</dbReference>
<feature type="compositionally biased region" description="Polar residues" evidence="4">
    <location>
        <begin position="226"/>
        <end position="236"/>
    </location>
</feature>
<evidence type="ECO:0000313" key="6">
    <source>
        <dbReference type="Proteomes" id="UP001224775"/>
    </source>
</evidence>
<evidence type="ECO:0000256" key="3">
    <source>
        <dbReference type="ARBA" id="ARBA00023242"/>
    </source>
</evidence>
<feature type="compositionally biased region" description="Acidic residues" evidence="4">
    <location>
        <begin position="331"/>
        <end position="343"/>
    </location>
</feature>
<dbReference type="InterPro" id="IPR028386">
    <property type="entry name" value="CENP-C/Mif2/cnp3"/>
</dbReference>
<sequence>MSSLPSRRSSPRRQNQKQRRQIHESDDDDESSPAKLKQPPPPNSATRNLPPRGEKIPIDEYGMEDEDAFFAAGKSPAPGSAISSAAKKNNQQRNSNAATTATAEKKARRQQQKQQQRRREYEELEEEGERNVSKGPAMLGGKNNFQQTPKQPTSFTSRALQRAMGVLDDDDDHQDTPNSQYTLLSKVSTAAPSTRGSYGMDNDDSIDNTSSIIDTASRQRVRGEQSYAQLETIGNTNEEDSPSIERGTQDPPEEMEYYSTQNSASTRGIDPDEEEEEDSKPSSAGQLDNSLEEVVDSYNNEYDNFDGDDDNEGGGMQLATQEDVDFGGGDGYDDNDVDDDDDMGVSAKSQRSKSSQSQSTQDNDSEEEEDEEVPPPKKQRGKPKKKKEEAPPVTPTSVLRTKKSKKGKNVKSKVVKWSTPNGHEGIPAANREYATVPVSDYKNSPSEDPTSRTPGGSSLRRSRRARFEPISWWKNERLVYGPQNEEGYLGEAMGDMPIVTHVNKALPTPYKEVKRERKPPAEAAAGGKRGGKKRSGEEAIMRVEDMPQFDDKALRKKYKKTFSEGESGSVWSETFEETTETKIVSRLSNRNFSQLPLSKSRKKGESKKVGQASQAFHVQTDDDDLFPGYIAGNVVLPPKAIKDAEGVGLCSQVFNVGDCQPNSLEFALADPSSQDGEFDEKSAQRYLLSKGDMFQIPPGNVYRIANHSKTEDAKLFWTIIKCTSRAEQEDSESDGE</sequence>
<evidence type="ECO:0000256" key="1">
    <source>
        <dbReference type="ARBA" id="ARBA00004123"/>
    </source>
</evidence>
<organism evidence="5 6">
    <name type="scientific">Skeletonema marinoi</name>
    <dbReference type="NCBI Taxonomy" id="267567"/>
    <lineage>
        <taxon>Eukaryota</taxon>
        <taxon>Sar</taxon>
        <taxon>Stramenopiles</taxon>
        <taxon>Ochrophyta</taxon>
        <taxon>Bacillariophyta</taxon>
        <taxon>Coscinodiscophyceae</taxon>
        <taxon>Thalassiosirophycidae</taxon>
        <taxon>Thalassiosirales</taxon>
        <taxon>Skeletonemataceae</taxon>
        <taxon>Skeletonema</taxon>
        <taxon>Skeletonema marinoi-dohrnii complex</taxon>
    </lineage>
</organism>
<dbReference type="Gene3D" id="2.60.120.10">
    <property type="entry name" value="Jelly Rolls"/>
    <property type="match status" value="1"/>
</dbReference>
<feature type="compositionally biased region" description="Basic residues" evidence="4">
    <location>
        <begin position="400"/>
        <end position="414"/>
    </location>
</feature>
<feature type="compositionally biased region" description="Acidic residues" evidence="4">
    <location>
        <begin position="363"/>
        <end position="373"/>
    </location>
</feature>
<dbReference type="GO" id="GO:0019237">
    <property type="term" value="F:centromeric DNA binding"/>
    <property type="evidence" value="ECO:0007669"/>
    <property type="project" value="InterPro"/>
</dbReference>
<proteinExistence type="inferred from homology"/>
<dbReference type="PANTHER" id="PTHR16684">
    <property type="entry name" value="CENTROMERE PROTEIN C"/>
    <property type="match status" value="1"/>
</dbReference>
<feature type="region of interest" description="Disordered" evidence="4">
    <location>
        <begin position="1"/>
        <end position="465"/>
    </location>
</feature>
<dbReference type="GO" id="GO:0051382">
    <property type="term" value="P:kinetochore assembly"/>
    <property type="evidence" value="ECO:0007669"/>
    <property type="project" value="InterPro"/>
</dbReference>
<dbReference type="AlphaFoldDB" id="A0AAD9DCI7"/>
<dbReference type="GO" id="GO:0005634">
    <property type="term" value="C:nucleus"/>
    <property type="evidence" value="ECO:0007669"/>
    <property type="project" value="UniProtKB-SubCell"/>
</dbReference>
<feature type="compositionally biased region" description="Polar residues" evidence="4">
    <location>
        <begin position="176"/>
        <end position="196"/>
    </location>
</feature>
<feature type="compositionally biased region" description="Low complexity" evidence="4">
    <location>
        <begin position="352"/>
        <end position="362"/>
    </location>
</feature>
<feature type="compositionally biased region" description="Basic and acidic residues" evidence="4">
    <location>
        <begin position="511"/>
        <end position="520"/>
    </location>
</feature>
<keyword evidence="6" id="KW-1185">Reference proteome</keyword>
<keyword evidence="3" id="KW-0539">Nucleus</keyword>
<comment type="subcellular location">
    <subcellularLocation>
        <location evidence="1">Nucleus</location>
    </subcellularLocation>
</comment>
<gene>
    <name evidence="5" type="ORF">QTG54_008838</name>
</gene>
<dbReference type="InterPro" id="IPR011051">
    <property type="entry name" value="RmlC_Cupin_sf"/>
</dbReference>
<feature type="compositionally biased region" description="Acidic residues" evidence="4">
    <location>
        <begin position="303"/>
        <end position="312"/>
    </location>
</feature>
<comment type="similarity">
    <text evidence="2">Belongs to the CENP-C/MIF2 family.</text>
</comment>
<accession>A0AAD9DCI7</accession>
<comment type="caution">
    <text evidence="5">The sequence shown here is derived from an EMBL/GenBank/DDBJ whole genome shotgun (WGS) entry which is preliminary data.</text>
</comment>
<dbReference type="SUPFAM" id="SSF51182">
    <property type="entry name" value="RmlC-like cupins"/>
    <property type="match status" value="1"/>
</dbReference>
<protein>
    <recommendedName>
        <fullName evidence="7">Mif2/CENP-C cupin domain-containing protein</fullName>
    </recommendedName>
</protein>
<evidence type="ECO:0000256" key="2">
    <source>
        <dbReference type="ARBA" id="ARBA00010291"/>
    </source>
</evidence>